<dbReference type="Pfam" id="PF05168">
    <property type="entry name" value="HEPN"/>
    <property type="match status" value="1"/>
</dbReference>
<name>A0A8F5VNA0_METHU</name>
<dbReference type="SMART" id="SM00748">
    <property type="entry name" value="HEPN"/>
    <property type="match status" value="1"/>
</dbReference>
<evidence type="ECO:0000313" key="3">
    <source>
        <dbReference type="Proteomes" id="UP000694228"/>
    </source>
</evidence>
<proteinExistence type="predicted"/>
<accession>A0A8F5VNA0</accession>
<organism evidence="2 3">
    <name type="scientific">Methanospirillum hungatei</name>
    <dbReference type="NCBI Taxonomy" id="2203"/>
    <lineage>
        <taxon>Archaea</taxon>
        <taxon>Methanobacteriati</taxon>
        <taxon>Methanobacteriota</taxon>
        <taxon>Stenosarchaea group</taxon>
        <taxon>Methanomicrobia</taxon>
        <taxon>Methanomicrobiales</taxon>
        <taxon>Methanospirillaceae</taxon>
        <taxon>Methanospirillum</taxon>
    </lineage>
</organism>
<evidence type="ECO:0000313" key="2">
    <source>
        <dbReference type="EMBL" id="QXO94627.1"/>
    </source>
</evidence>
<dbReference type="Proteomes" id="UP000694228">
    <property type="component" value="Chromosome"/>
</dbReference>
<evidence type="ECO:0000259" key="1">
    <source>
        <dbReference type="PROSITE" id="PS50910"/>
    </source>
</evidence>
<dbReference type="AlphaFoldDB" id="A0A8F5VNA0"/>
<gene>
    <name evidence="2" type="ORF">KSK55_15150</name>
</gene>
<dbReference type="EMBL" id="CP077107">
    <property type="protein sequence ID" value="QXO94627.1"/>
    <property type="molecule type" value="Genomic_DNA"/>
</dbReference>
<sequence length="132" mass="14926">MKNRPIVEDWLIRSRSNLCRAQSGQTSDEILFEDLCFDCQQSVEKSLKGLLIAIDIEAPRTHNISILIEYLAKTGITIPHQVIIASDLTEFAVQTRYPGIYEPITGEEFAESLEIAENVYSWVLSELAKLPD</sequence>
<feature type="domain" description="HEPN" evidence="1">
    <location>
        <begin position="13"/>
        <end position="119"/>
    </location>
</feature>
<protein>
    <submittedName>
        <fullName evidence="2">HEPN domain-containing protein</fullName>
    </submittedName>
</protein>
<dbReference type="OrthoDB" id="359241at2157"/>
<reference evidence="2 3" key="1">
    <citation type="submission" date="2021-06" db="EMBL/GenBank/DDBJ databases">
        <title>Complete genome sequence of the secondary alcohol utilizing methanogen Methanospirillum hungatei strain GP1.</title>
        <authorList>
            <person name="Day L.A."/>
            <person name="Costa K.C."/>
        </authorList>
    </citation>
    <scope>NUCLEOTIDE SEQUENCE [LARGE SCALE GENOMIC DNA]</scope>
    <source>
        <strain evidence="2 3">GP1</strain>
    </source>
</reference>
<dbReference type="InterPro" id="IPR007842">
    <property type="entry name" value="HEPN_dom"/>
</dbReference>
<dbReference type="PROSITE" id="PS50910">
    <property type="entry name" value="HEPN"/>
    <property type="match status" value="1"/>
</dbReference>